<evidence type="ECO:0000313" key="8">
    <source>
        <dbReference type="EMBL" id="TDP94888.1"/>
    </source>
</evidence>
<keyword evidence="9" id="KW-1185">Reference proteome</keyword>
<dbReference type="Gene3D" id="1.10.8.430">
    <property type="entry name" value="Helical domain of apoptotic protease-activating factors"/>
    <property type="match status" value="1"/>
</dbReference>
<comment type="caution">
    <text evidence="8">The sequence shown here is derived from an EMBL/GenBank/DDBJ whole genome shotgun (WGS) entry which is preliminary data.</text>
</comment>
<dbReference type="SMART" id="SM01043">
    <property type="entry name" value="BTAD"/>
    <property type="match status" value="1"/>
</dbReference>
<sequence>MKFAVLGQLLVSGPSGEPVTLRGHNLSTLLAVLLFHAGEPVPVDRLVDALWDGSPPSSYLSNLHTYLARLKKRLPDTEIDTIGRSYRLHAGPDELDLLRFHEHASAARKAMRGGDPATAAALFRQALALWRGRPLADLSVLSLEPVIVELTEKRMTLLEDLMDCELATGRHDTLVAELRGLVSEHPLRERLRIQLMTALHRAGRAAEALDVYRDARAVLVDELGIEPGAALRKAHTKLLRGSDPGATTPVESPTTAIVRPGQLPPRVADFHGRADELRVVGELVRTGQSTAPVVVISGEPGVGKSALAVLAAHTVRDAFPDGQLFAQLGGGSASPRDPADVLGEFLRALGMASSAIPDQLGDRAAALRTRLADRRVLVVLDDAAEPEQVRPLLPGTVGCATLVTSRSRLSGLAGVHPLPLAPMDQQDAVGLLATMLGAARVAAEPAAATRIVAACGGLPLALRVAGTRLALRSGSRLDALAERLEIEQERLDELAVSDLNVRASLESSYHSLTPLTTNAFGLLGLLGAVDVAEWVIGVLAGTADADKVVEELLEASLLQQVGTDATGEPRYRLHDLLRVYARERMEAETEADDLVAARDRLFTAYLGIADAASAGLQLMLAHPPADQAPDHGLPDRVVRRLIADPVAWFDAERLNLLALVRTARAAQPRDAVRLGHRLVQFLWMRGYWNEVHELQQAALDHARATADELAAAKAECLLATLEFTKGEHDGVEDTYVRNCTVFERFGDSVSLAYALGDYANLLATTGRLEEALACLQRAEGLVGDTMAKTTLASYVVVVLTLLGRFEQAAAVGARTLEQSRRFGAPRPLALLQLFLARLHLVGGRLAEARAASAEAERLLDDVGDQAEARCSVLRVRALAEAAVGNRAVARGLFQRGLTLAERLGIPALQAVAARDLAACRLGEGDLDWAVPTLRATAATFRATGDDDQLAIASRLLAVAGEDEAGRLDHVPGDVVEAAALRVLLELAAPATPAGETSRSGGKGLLV</sequence>
<protein>
    <submittedName>
        <fullName evidence="8">DNA-binding SARP family transcriptional activator</fullName>
    </submittedName>
</protein>
<evidence type="ECO:0000259" key="7">
    <source>
        <dbReference type="PROSITE" id="PS51755"/>
    </source>
</evidence>
<dbReference type="GO" id="GO:0043531">
    <property type="term" value="F:ADP binding"/>
    <property type="evidence" value="ECO:0007669"/>
    <property type="project" value="InterPro"/>
</dbReference>
<evidence type="ECO:0000313" key="9">
    <source>
        <dbReference type="Proteomes" id="UP000295444"/>
    </source>
</evidence>
<dbReference type="Gene3D" id="1.25.40.10">
    <property type="entry name" value="Tetratricopeptide repeat domain"/>
    <property type="match status" value="3"/>
</dbReference>
<gene>
    <name evidence="8" type="ORF">EV186_105120</name>
</gene>
<evidence type="ECO:0000256" key="5">
    <source>
        <dbReference type="ARBA" id="ARBA00023163"/>
    </source>
</evidence>
<feature type="DNA-binding region" description="OmpR/PhoB-type" evidence="6">
    <location>
        <begin position="1"/>
        <end position="90"/>
    </location>
</feature>
<dbReference type="SUPFAM" id="SSF52540">
    <property type="entry name" value="P-loop containing nucleoside triphosphate hydrolases"/>
    <property type="match status" value="1"/>
</dbReference>
<dbReference type="AlphaFoldDB" id="A0A4V3CYP0"/>
<dbReference type="PANTHER" id="PTHR35807:SF1">
    <property type="entry name" value="TRANSCRIPTIONAL REGULATOR REDD"/>
    <property type="match status" value="1"/>
</dbReference>
<organism evidence="8 9">
    <name type="scientific">Labedaea rhizosphaerae</name>
    <dbReference type="NCBI Taxonomy" id="598644"/>
    <lineage>
        <taxon>Bacteria</taxon>
        <taxon>Bacillati</taxon>
        <taxon>Actinomycetota</taxon>
        <taxon>Actinomycetes</taxon>
        <taxon>Pseudonocardiales</taxon>
        <taxon>Pseudonocardiaceae</taxon>
        <taxon>Labedaea</taxon>
    </lineage>
</organism>
<comment type="similarity">
    <text evidence="1">Belongs to the AfsR/DnrI/RedD regulatory family.</text>
</comment>
<dbReference type="InterPro" id="IPR016032">
    <property type="entry name" value="Sig_transdc_resp-reg_C-effctor"/>
</dbReference>
<dbReference type="PROSITE" id="PS51755">
    <property type="entry name" value="OMPR_PHOB"/>
    <property type="match status" value="1"/>
</dbReference>
<dbReference type="EMBL" id="SNXZ01000005">
    <property type="protein sequence ID" value="TDP94888.1"/>
    <property type="molecule type" value="Genomic_DNA"/>
</dbReference>
<dbReference type="InterPro" id="IPR002182">
    <property type="entry name" value="NB-ARC"/>
</dbReference>
<dbReference type="GO" id="GO:0000160">
    <property type="term" value="P:phosphorelay signal transduction system"/>
    <property type="evidence" value="ECO:0007669"/>
    <property type="project" value="InterPro"/>
</dbReference>
<dbReference type="Gene3D" id="3.40.50.300">
    <property type="entry name" value="P-loop containing nucleotide triphosphate hydrolases"/>
    <property type="match status" value="1"/>
</dbReference>
<dbReference type="CDD" id="cd15831">
    <property type="entry name" value="BTAD"/>
    <property type="match status" value="1"/>
</dbReference>
<accession>A0A4V3CYP0</accession>
<dbReference type="InterPro" id="IPR036388">
    <property type="entry name" value="WH-like_DNA-bd_sf"/>
</dbReference>
<dbReference type="InterPro" id="IPR005158">
    <property type="entry name" value="BTAD"/>
</dbReference>
<dbReference type="GO" id="GO:0003677">
    <property type="term" value="F:DNA binding"/>
    <property type="evidence" value="ECO:0007669"/>
    <property type="project" value="UniProtKB-UniRule"/>
</dbReference>
<dbReference type="SUPFAM" id="SSF48452">
    <property type="entry name" value="TPR-like"/>
    <property type="match status" value="2"/>
</dbReference>
<dbReference type="GO" id="GO:0006355">
    <property type="term" value="P:regulation of DNA-templated transcription"/>
    <property type="evidence" value="ECO:0007669"/>
    <property type="project" value="InterPro"/>
</dbReference>
<dbReference type="InterPro" id="IPR011990">
    <property type="entry name" value="TPR-like_helical_dom_sf"/>
</dbReference>
<dbReference type="PANTHER" id="PTHR35807">
    <property type="entry name" value="TRANSCRIPTIONAL REGULATOR REDD-RELATED"/>
    <property type="match status" value="1"/>
</dbReference>
<feature type="domain" description="OmpR/PhoB-type" evidence="7">
    <location>
        <begin position="1"/>
        <end position="90"/>
    </location>
</feature>
<dbReference type="Pfam" id="PF03704">
    <property type="entry name" value="BTAD"/>
    <property type="match status" value="1"/>
</dbReference>
<dbReference type="SMART" id="SM00862">
    <property type="entry name" value="Trans_reg_C"/>
    <property type="match status" value="1"/>
</dbReference>
<reference evidence="8 9" key="1">
    <citation type="submission" date="2019-03" db="EMBL/GenBank/DDBJ databases">
        <title>Genomic Encyclopedia of Type Strains, Phase IV (KMG-IV): sequencing the most valuable type-strain genomes for metagenomic binning, comparative biology and taxonomic classification.</title>
        <authorList>
            <person name="Goeker M."/>
        </authorList>
    </citation>
    <scope>NUCLEOTIDE SEQUENCE [LARGE SCALE GENOMIC DNA]</scope>
    <source>
        <strain evidence="8 9">DSM 45361</strain>
    </source>
</reference>
<keyword evidence="2" id="KW-0677">Repeat</keyword>
<keyword evidence="4 6" id="KW-0238">DNA-binding</keyword>
<keyword evidence="3" id="KW-0805">Transcription regulation</keyword>
<dbReference type="RefSeq" id="WP_166659357.1">
    <property type="nucleotide sequence ID" value="NZ_SNXZ01000005.1"/>
</dbReference>
<proteinExistence type="inferred from homology"/>
<evidence type="ECO:0000256" key="4">
    <source>
        <dbReference type="ARBA" id="ARBA00023125"/>
    </source>
</evidence>
<keyword evidence="5" id="KW-0804">Transcription</keyword>
<dbReference type="InterPro" id="IPR042197">
    <property type="entry name" value="Apaf_helical"/>
</dbReference>
<evidence type="ECO:0000256" key="2">
    <source>
        <dbReference type="ARBA" id="ARBA00022737"/>
    </source>
</evidence>
<dbReference type="InterPro" id="IPR051677">
    <property type="entry name" value="AfsR-DnrI-RedD_regulator"/>
</dbReference>
<evidence type="ECO:0000256" key="1">
    <source>
        <dbReference type="ARBA" id="ARBA00005820"/>
    </source>
</evidence>
<dbReference type="InterPro" id="IPR001867">
    <property type="entry name" value="OmpR/PhoB-type_DNA-bd"/>
</dbReference>
<dbReference type="Gene3D" id="1.10.10.10">
    <property type="entry name" value="Winged helix-like DNA-binding domain superfamily/Winged helix DNA-binding domain"/>
    <property type="match status" value="1"/>
</dbReference>
<dbReference type="PRINTS" id="PR00364">
    <property type="entry name" value="DISEASERSIST"/>
</dbReference>
<evidence type="ECO:0000256" key="6">
    <source>
        <dbReference type="PROSITE-ProRule" id="PRU01091"/>
    </source>
</evidence>
<evidence type="ECO:0000256" key="3">
    <source>
        <dbReference type="ARBA" id="ARBA00023015"/>
    </source>
</evidence>
<dbReference type="SUPFAM" id="SSF46894">
    <property type="entry name" value="C-terminal effector domain of the bipartite response regulators"/>
    <property type="match status" value="1"/>
</dbReference>
<name>A0A4V3CYP0_LABRH</name>
<dbReference type="Pfam" id="PF00931">
    <property type="entry name" value="NB-ARC"/>
    <property type="match status" value="1"/>
</dbReference>
<dbReference type="Proteomes" id="UP000295444">
    <property type="component" value="Unassembled WGS sequence"/>
</dbReference>
<dbReference type="InterPro" id="IPR027417">
    <property type="entry name" value="P-loop_NTPase"/>
</dbReference>